<comment type="similarity">
    <text evidence="1">Belongs to the glycosyltransferase 34 family.</text>
</comment>
<dbReference type="InterPro" id="IPR029044">
    <property type="entry name" value="Nucleotide-diphossugar_trans"/>
</dbReference>
<dbReference type="PANTHER" id="PTHR31306:SF3">
    <property type="entry name" value="NUCLEOTIDE-DIPHOSPHO-SUGAR TRANSFERASE DOMAIN-CONTAINING PROTEIN"/>
    <property type="match status" value="1"/>
</dbReference>
<keyword evidence="5" id="KW-1185">Reference proteome</keyword>
<dbReference type="GO" id="GO:0006487">
    <property type="term" value="P:protein N-linked glycosylation"/>
    <property type="evidence" value="ECO:0007669"/>
    <property type="project" value="TreeGrafter"/>
</dbReference>
<gene>
    <name evidence="4" type="ORF">AOQ84DRAFT_383528</name>
</gene>
<accession>A0A8E2ENT0</accession>
<evidence type="ECO:0000256" key="1">
    <source>
        <dbReference type="ARBA" id="ARBA00005664"/>
    </source>
</evidence>
<sequence length="337" mass="39139">MHTNESQSPSLKESIQSLYSSIRLPILAPSYTDPNGTLFELPEDPLWTTAFGKDLVIVDIDTRVPTGFNQIFNEKKMDWEKFGDDTVMDTNIELTSEAVINHFLYAQIHGYDYRFYQAAKIPGHHDSWVKVHAVAKLLKSYRFVVFLDADAVVHHLEVPLEWLFNRWQITENTSIALPVDVDREECLTCDTKGKVMLNTGLIVAQQLNRTFEMFDAWTHCTDEKRYPGCGQWKEDWAHEQRAFAEYIRYDFNRSDDVREISCFDANGYPEKPDYVLTNCNGDFVRHHWVYKHASKTAIGNSIVQSVAEILQREILQQKNNTVLNETKTHRKNKLELN</sequence>
<dbReference type="GO" id="GO:0016757">
    <property type="term" value="F:glycosyltransferase activity"/>
    <property type="evidence" value="ECO:0007669"/>
    <property type="project" value="UniProtKB-KW"/>
</dbReference>
<name>A0A8E2ENT0_9PEZI</name>
<dbReference type="Pfam" id="PF05637">
    <property type="entry name" value="Glyco_transf_34"/>
    <property type="match status" value="1"/>
</dbReference>
<dbReference type="EMBL" id="KV751098">
    <property type="protein sequence ID" value="OCL01633.1"/>
    <property type="molecule type" value="Genomic_DNA"/>
</dbReference>
<keyword evidence="3" id="KW-0808">Transferase</keyword>
<evidence type="ECO:0000256" key="2">
    <source>
        <dbReference type="ARBA" id="ARBA00022676"/>
    </source>
</evidence>
<proteinExistence type="inferred from homology"/>
<evidence type="ECO:0000256" key="3">
    <source>
        <dbReference type="ARBA" id="ARBA00022679"/>
    </source>
</evidence>
<evidence type="ECO:0000313" key="5">
    <source>
        <dbReference type="Proteomes" id="UP000250140"/>
    </source>
</evidence>
<evidence type="ECO:0000313" key="4">
    <source>
        <dbReference type="EMBL" id="OCL01633.1"/>
    </source>
</evidence>
<evidence type="ECO:0008006" key="6">
    <source>
        <dbReference type="Google" id="ProtNLM"/>
    </source>
</evidence>
<dbReference type="PANTHER" id="PTHR31306">
    <property type="entry name" value="ALPHA-1,6-MANNOSYLTRANSFERASE MNN11-RELATED"/>
    <property type="match status" value="1"/>
</dbReference>
<dbReference type="InterPro" id="IPR008630">
    <property type="entry name" value="Glyco_trans_34"/>
</dbReference>
<keyword evidence="2" id="KW-0328">Glycosyltransferase</keyword>
<dbReference type="OrthoDB" id="3763672at2759"/>
<dbReference type="GO" id="GO:0000139">
    <property type="term" value="C:Golgi membrane"/>
    <property type="evidence" value="ECO:0007669"/>
    <property type="project" value="TreeGrafter"/>
</dbReference>
<dbReference type="Gene3D" id="3.90.550.10">
    <property type="entry name" value="Spore Coat Polysaccharide Biosynthesis Protein SpsA, Chain A"/>
    <property type="match status" value="1"/>
</dbReference>
<dbReference type="AlphaFoldDB" id="A0A8E2ENT0"/>
<protein>
    <recommendedName>
        <fullName evidence="6">Nucleotide-diphospho-sugar transferase domain-containing protein</fullName>
    </recommendedName>
</protein>
<organism evidence="4 5">
    <name type="scientific">Glonium stellatum</name>
    <dbReference type="NCBI Taxonomy" id="574774"/>
    <lineage>
        <taxon>Eukaryota</taxon>
        <taxon>Fungi</taxon>
        <taxon>Dikarya</taxon>
        <taxon>Ascomycota</taxon>
        <taxon>Pezizomycotina</taxon>
        <taxon>Dothideomycetes</taxon>
        <taxon>Pleosporomycetidae</taxon>
        <taxon>Gloniales</taxon>
        <taxon>Gloniaceae</taxon>
        <taxon>Glonium</taxon>
    </lineage>
</organism>
<dbReference type="Proteomes" id="UP000250140">
    <property type="component" value="Unassembled WGS sequence"/>
</dbReference>
<reference evidence="4 5" key="1">
    <citation type="journal article" date="2016" name="Nat. Commun.">
        <title>Ectomycorrhizal ecology is imprinted in the genome of the dominant symbiotic fungus Cenococcum geophilum.</title>
        <authorList>
            <consortium name="DOE Joint Genome Institute"/>
            <person name="Peter M."/>
            <person name="Kohler A."/>
            <person name="Ohm R.A."/>
            <person name="Kuo A."/>
            <person name="Krutzmann J."/>
            <person name="Morin E."/>
            <person name="Arend M."/>
            <person name="Barry K.W."/>
            <person name="Binder M."/>
            <person name="Choi C."/>
            <person name="Clum A."/>
            <person name="Copeland A."/>
            <person name="Grisel N."/>
            <person name="Haridas S."/>
            <person name="Kipfer T."/>
            <person name="LaButti K."/>
            <person name="Lindquist E."/>
            <person name="Lipzen A."/>
            <person name="Maire R."/>
            <person name="Meier B."/>
            <person name="Mihaltcheva S."/>
            <person name="Molinier V."/>
            <person name="Murat C."/>
            <person name="Poggeler S."/>
            <person name="Quandt C.A."/>
            <person name="Sperisen C."/>
            <person name="Tritt A."/>
            <person name="Tisserant E."/>
            <person name="Crous P.W."/>
            <person name="Henrissat B."/>
            <person name="Nehls U."/>
            <person name="Egli S."/>
            <person name="Spatafora J.W."/>
            <person name="Grigoriev I.V."/>
            <person name="Martin F.M."/>
        </authorList>
    </citation>
    <scope>NUCLEOTIDE SEQUENCE [LARGE SCALE GENOMIC DNA]</scope>
    <source>
        <strain evidence="4 5">CBS 207.34</strain>
    </source>
</reference>